<reference evidence="2" key="1">
    <citation type="submission" date="2021-01" db="EMBL/GenBank/DDBJ databases">
        <title>Whole genome shotgun sequence of Planosporangium mesophilum NBRC 109066.</title>
        <authorList>
            <person name="Komaki H."/>
            <person name="Tamura T."/>
        </authorList>
    </citation>
    <scope>NUCLEOTIDE SEQUENCE</scope>
    <source>
        <strain evidence="2">NBRC 109066</strain>
    </source>
</reference>
<comment type="caution">
    <text evidence="2">The sequence shown here is derived from an EMBL/GenBank/DDBJ whole genome shotgun (WGS) entry which is preliminary data.</text>
</comment>
<organism evidence="2 3">
    <name type="scientific">Planosporangium mesophilum</name>
    <dbReference type="NCBI Taxonomy" id="689768"/>
    <lineage>
        <taxon>Bacteria</taxon>
        <taxon>Bacillati</taxon>
        <taxon>Actinomycetota</taxon>
        <taxon>Actinomycetes</taxon>
        <taxon>Micromonosporales</taxon>
        <taxon>Micromonosporaceae</taxon>
        <taxon>Planosporangium</taxon>
    </lineage>
</organism>
<name>A0A8J3TF76_9ACTN</name>
<evidence type="ECO:0000313" key="2">
    <source>
        <dbReference type="EMBL" id="GII25348.1"/>
    </source>
</evidence>
<dbReference type="AlphaFoldDB" id="A0A8J3TF76"/>
<gene>
    <name evidence="2" type="ORF">Pme01_49450</name>
</gene>
<protein>
    <recommendedName>
        <fullName evidence="4">Plasmid replication, integration and excision activator</fullName>
    </recommendedName>
</protein>
<sequence length="142" mass="15427">MGINPKSMIPIRFELMFSHGAQLITAIEPVMEFENGKSTGRQKVDQGTGEPIWSCTVLDNDPDTRGPAKSVKVQILSRVQPVPPSPIKVPGTSIEVTPVEFEGMAIRPYVAQVMEGRYKVAYSVFARDIVAPAPADFTPAGK</sequence>
<evidence type="ECO:0008006" key="4">
    <source>
        <dbReference type="Google" id="ProtNLM"/>
    </source>
</evidence>
<proteinExistence type="predicted"/>
<dbReference type="EMBL" id="BOON01000050">
    <property type="protein sequence ID" value="GII25348.1"/>
    <property type="molecule type" value="Genomic_DNA"/>
</dbReference>
<dbReference type="Proteomes" id="UP000599074">
    <property type="component" value="Unassembled WGS sequence"/>
</dbReference>
<evidence type="ECO:0000313" key="3">
    <source>
        <dbReference type="Proteomes" id="UP000599074"/>
    </source>
</evidence>
<evidence type="ECO:0000256" key="1">
    <source>
        <dbReference type="SAM" id="MobiDB-lite"/>
    </source>
</evidence>
<keyword evidence="3" id="KW-1185">Reference proteome</keyword>
<accession>A0A8J3TF76</accession>
<dbReference type="RefSeq" id="WP_168115147.1">
    <property type="nucleotide sequence ID" value="NZ_BOON01000050.1"/>
</dbReference>
<feature type="region of interest" description="Disordered" evidence="1">
    <location>
        <begin position="38"/>
        <end position="65"/>
    </location>
</feature>